<organism evidence="1 2">
    <name type="scientific">Stylonychia lemnae</name>
    <name type="common">Ciliate</name>
    <dbReference type="NCBI Taxonomy" id="5949"/>
    <lineage>
        <taxon>Eukaryota</taxon>
        <taxon>Sar</taxon>
        <taxon>Alveolata</taxon>
        <taxon>Ciliophora</taxon>
        <taxon>Intramacronucleata</taxon>
        <taxon>Spirotrichea</taxon>
        <taxon>Stichotrichia</taxon>
        <taxon>Sporadotrichida</taxon>
        <taxon>Oxytrichidae</taxon>
        <taxon>Stylonychinae</taxon>
        <taxon>Stylonychia</taxon>
    </lineage>
</organism>
<dbReference type="Proteomes" id="UP000039865">
    <property type="component" value="Unassembled WGS sequence"/>
</dbReference>
<protein>
    <submittedName>
        <fullName evidence="1">Uncharacterized protein</fullName>
    </submittedName>
</protein>
<evidence type="ECO:0000313" key="1">
    <source>
        <dbReference type="EMBL" id="CDW75962.1"/>
    </source>
</evidence>
<proteinExistence type="predicted"/>
<dbReference type="EMBL" id="CCKQ01004811">
    <property type="protein sequence ID" value="CDW75962.1"/>
    <property type="molecule type" value="Genomic_DNA"/>
</dbReference>
<evidence type="ECO:0000313" key="2">
    <source>
        <dbReference type="Proteomes" id="UP000039865"/>
    </source>
</evidence>
<keyword evidence="2" id="KW-1185">Reference proteome</keyword>
<sequence>MITKNRTAKNIEEYISSRLSASIKSEHYFKHPWLDPLNTSHCNSEEYFKDLSYFIQLNANQCTIALLQSSFLRQHSLRATRIIISFYKYGIKKEKKLLSFPLKVKHFTSNSILDKIKNWAICYQYLVFSLEESSDSEYINIVDLQNKNMMIKIKGLEMQLPISLKKLKLSMLIKEISKLEKIRHLQKFMDYQ</sequence>
<dbReference type="InParanoid" id="A0A078A2B4"/>
<gene>
    <name evidence="1" type="primary">Contig18786.g19930</name>
    <name evidence="1" type="ORF">STYLEM_4958</name>
</gene>
<name>A0A078A2B4_STYLE</name>
<accession>A0A078A2B4</accession>
<dbReference type="AlphaFoldDB" id="A0A078A2B4"/>
<reference evidence="1 2" key="1">
    <citation type="submission" date="2014-06" db="EMBL/GenBank/DDBJ databases">
        <authorList>
            <person name="Swart Estienne"/>
        </authorList>
    </citation>
    <scope>NUCLEOTIDE SEQUENCE [LARGE SCALE GENOMIC DNA]</scope>
    <source>
        <strain evidence="1 2">130c</strain>
    </source>
</reference>